<reference evidence="2" key="1">
    <citation type="submission" date="2022-11" db="UniProtKB">
        <authorList>
            <consortium name="WormBaseParasite"/>
        </authorList>
    </citation>
    <scope>IDENTIFICATION</scope>
</reference>
<sequence>MGCTPSKRSNEDKSRDGSRELRDLEADRIEAMILLPNPQVTVTIGNGVSKEPDFMHTVIFIFGGPGSQKGVLTQELAHEFDFTLINVEDIVFSYLPNKVANTVASIVEIQDLLKKDSGVLTLEWILSMISAKLSTSTNQRFIIDIVPELTSILKSETYRTGDIAKKMEHFENRHKIFCAMELFVSGEEELFEAKQDGSDIKNELNTKELSPELTAFVRGIDEADKGRLEKRISNYHKCARPFLKYFQKTDRIIRFDLKKPHNPEILNVVRKTLTDFGFARNNDFIRVVLFVMRDKHAADIDLSYYRLRKVYLSDVCYDRGETMSQQIRAVRKFIYRTAQENENYLVVLNCLNNTDYPLTKKINFLETKHTYLDYYIRNRESRIPNQRCKMGFRSISTTTGELCLFPQSMDETICNKIGYIFGEKLTMSESNSRAASRLSLTPDPNAGG</sequence>
<organism evidence="1 2">
    <name type="scientific">Panagrolaimus sp. JU765</name>
    <dbReference type="NCBI Taxonomy" id="591449"/>
    <lineage>
        <taxon>Eukaryota</taxon>
        <taxon>Metazoa</taxon>
        <taxon>Ecdysozoa</taxon>
        <taxon>Nematoda</taxon>
        <taxon>Chromadorea</taxon>
        <taxon>Rhabditida</taxon>
        <taxon>Tylenchina</taxon>
        <taxon>Panagrolaimomorpha</taxon>
        <taxon>Panagrolaimoidea</taxon>
        <taxon>Panagrolaimidae</taxon>
        <taxon>Panagrolaimus</taxon>
    </lineage>
</organism>
<dbReference type="WBParaSite" id="JU765_v2.g4958.t1">
    <property type="protein sequence ID" value="JU765_v2.g4958.t1"/>
    <property type="gene ID" value="JU765_v2.g4958"/>
</dbReference>
<dbReference type="Proteomes" id="UP000887576">
    <property type="component" value="Unplaced"/>
</dbReference>
<accession>A0AC34RAW1</accession>
<proteinExistence type="predicted"/>
<protein>
    <submittedName>
        <fullName evidence="2">Adenylate kinase</fullName>
    </submittedName>
</protein>
<name>A0AC34RAW1_9BILA</name>
<evidence type="ECO:0000313" key="1">
    <source>
        <dbReference type="Proteomes" id="UP000887576"/>
    </source>
</evidence>
<evidence type="ECO:0000313" key="2">
    <source>
        <dbReference type="WBParaSite" id="JU765_v2.g4958.t1"/>
    </source>
</evidence>